<dbReference type="InterPro" id="IPR036259">
    <property type="entry name" value="MFS_trans_sf"/>
</dbReference>
<keyword evidence="2" id="KW-0813">Transport</keyword>
<feature type="transmembrane region" description="Helical" evidence="7">
    <location>
        <begin position="127"/>
        <end position="151"/>
    </location>
</feature>
<keyword evidence="5 7" id="KW-1133">Transmembrane helix</keyword>
<keyword evidence="4 7" id="KW-0812">Transmembrane</keyword>
<feature type="transmembrane region" description="Helical" evidence="7">
    <location>
        <begin position="336"/>
        <end position="356"/>
    </location>
</feature>
<feature type="transmembrane region" description="Helical" evidence="7">
    <location>
        <begin position="401"/>
        <end position="421"/>
    </location>
</feature>
<dbReference type="Proteomes" id="UP000572907">
    <property type="component" value="Unassembled WGS sequence"/>
</dbReference>
<feature type="transmembrane region" description="Helical" evidence="7">
    <location>
        <begin position="61"/>
        <end position="85"/>
    </location>
</feature>
<feature type="transmembrane region" description="Helical" evidence="7">
    <location>
        <begin position="197"/>
        <end position="216"/>
    </location>
</feature>
<dbReference type="PANTHER" id="PTHR43045">
    <property type="entry name" value="SHIKIMATE TRANSPORTER"/>
    <property type="match status" value="1"/>
</dbReference>
<organism evidence="9 10">
    <name type="scientific">Streptomyces violarus</name>
    <dbReference type="NCBI Taxonomy" id="67380"/>
    <lineage>
        <taxon>Bacteria</taxon>
        <taxon>Bacillati</taxon>
        <taxon>Actinomycetota</taxon>
        <taxon>Actinomycetes</taxon>
        <taxon>Kitasatosporales</taxon>
        <taxon>Streptomycetaceae</taxon>
        <taxon>Streptomyces</taxon>
    </lineage>
</organism>
<dbReference type="GO" id="GO:0005886">
    <property type="term" value="C:plasma membrane"/>
    <property type="evidence" value="ECO:0007669"/>
    <property type="project" value="UniProtKB-SubCell"/>
</dbReference>
<comment type="caution">
    <text evidence="9">The sequence shown here is derived from an EMBL/GenBank/DDBJ whole genome shotgun (WGS) entry which is preliminary data.</text>
</comment>
<dbReference type="CDD" id="cd17369">
    <property type="entry name" value="MFS_ShiA_like"/>
    <property type="match status" value="1"/>
</dbReference>
<keyword evidence="3" id="KW-1003">Cell membrane</keyword>
<feature type="transmembrane region" description="Helical" evidence="7">
    <location>
        <begin position="427"/>
        <end position="449"/>
    </location>
</feature>
<evidence type="ECO:0000256" key="3">
    <source>
        <dbReference type="ARBA" id="ARBA00022475"/>
    </source>
</evidence>
<dbReference type="SUPFAM" id="SSF103473">
    <property type="entry name" value="MFS general substrate transporter"/>
    <property type="match status" value="1"/>
</dbReference>
<dbReference type="RefSeq" id="WP_184592344.1">
    <property type="nucleotide sequence ID" value="NZ_BMUP01000007.1"/>
</dbReference>
<dbReference type="PANTHER" id="PTHR43045:SF4">
    <property type="entry name" value="TRANSPORTER YDFJ-RELATED"/>
    <property type="match status" value="1"/>
</dbReference>
<evidence type="ECO:0000256" key="6">
    <source>
        <dbReference type="ARBA" id="ARBA00023136"/>
    </source>
</evidence>
<dbReference type="EMBL" id="JACHXE010000003">
    <property type="protein sequence ID" value="MBB3076922.1"/>
    <property type="molecule type" value="Genomic_DNA"/>
</dbReference>
<feature type="transmembrane region" description="Helical" evidence="7">
    <location>
        <begin position="97"/>
        <end position="121"/>
    </location>
</feature>
<evidence type="ECO:0000313" key="10">
    <source>
        <dbReference type="Proteomes" id="UP000572907"/>
    </source>
</evidence>
<feature type="transmembrane region" description="Helical" evidence="7">
    <location>
        <begin position="362"/>
        <end position="381"/>
    </location>
</feature>
<feature type="domain" description="Major facilitator superfamily (MFS) profile" evidence="8">
    <location>
        <begin position="24"/>
        <end position="453"/>
    </location>
</feature>
<protein>
    <submittedName>
        <fullName evidence="9">MHS family metabolite:H+ symporter-like MFS transporter</fullName>
    </submittedName>
</protein>
<comment type="subcellular location">
    <subcellularLocation>
        <location evidence="1">Cell membrane</location>
        <topology evidence="1">Multi-pass membrane protein</topology>
    </subcellularLocation>
</comment>
<evidence type="ECO:0000313" key="9">
    <source>
        <dbReference type="EMBL" id="MBB3076922.1"/>
    </source>
</evidence>
<evidence type="ECO:0000256" key="5">
    <source>
        <dbReference type="ARBA" id="ARBA00022989"/>
    </source>
</evidence>
<dbReference type="Gene3D" id="1.20.1250.20">
    <property type="entry name" value="MFS general substrate transporter like domains"/>
    <property type="match status" value="1"/>
</dbReference>
<reference evidence="9 10" key="1">
    <citation type="submission" date="2020-08" db="EMBL/GenBank/DDBJ databases">
        <title>Genomic Encyclopedia of Type Strains, Phase III (KMG-III): the genomes of soil and plant-associated and newly described type strains.</title>
        <authorList>
            <person name="Whitman W."/>
        </authorList>
    </citation>
    <scope>NUCLEOTIDE SEQUENCE [LARGE SCALE GENOMIC DNA]</scope>
    <source>
        <strain evidence="9 10">CECT 3237</strain>
    </source>
</reference>
<keyword evidence="10" id="KW-1185">Reference proteome</keyword>
<evidence type="ECO:0000256" key="4">
    <source>
        <dbReference type="ARBA" id="ARBA00022692"/>
    </source>
</evidence>
<dbReference type="Pfam" id="PF00083">
    <property type="entry name" value="Sugar_tr"/>
    <property type="match status" value="1"/>
</dbReference>
<dbReference type="GO" id="GO:0022857">
    <property type="term" value="F:transmembrane transporter activity"/>
    <property type="evidence" value="ECO:0007669"/>
    <property type="project" value="InterPro"/>
</dbReference>
<feature type="transmembrane region" description="Helical" evidence="7">
    <location>
        <begin position="163"/>
        <end position="185"/>
    </location>
</feature>
<proteinExistence type="predicted"/>
<sequence>MKDTTTTAEQADGVRRTTRDLTKAAVSGWLGTAMEFMDFQLYSLAAAIVFNKIFFPDVSPAIGLIAAMATYGVGYVARLAGAVYFGRMGDRLGRKKVLTITILLMGASTTLIGVLPTYATIGIMAPVLLVVLRLAQGFGAGAEIAGATVMLAEYAPTKRRGLVASLVSLGTNSGTLAASGLWAVLLAVLSEDQLLSWGWRLPFLLSFGLLLFAVWLRRNLKESPVFEERPDVVDGVAMSRREVETAVTQGADDDAGLLEAGLKQRKGKAFFLALGLRFGQAGNSGLIQTFLVGYIATELAAERSVPTDAIVYGSLLGFLTVPAIGMLGDRFGRRRVYLALTSLAALTAFPLMMLITSGSTPALMLGMVLGLNIGVLGLFALESVTMAELFGSRTRFTQLALAKEIGGVLATAIGPVLAASLTAATGSWWPIAAMLVVYSLITLVSALLSPETRGRDLVRLEDAA</sequence>
<evidence type="ECO:0000259" key="8">
    <source>
        <dbReference type="PROSITE" id="PS50850"/>
    </source>
</evidence>
<evidence type="ECO:0000256" key="1">
    <source>
        <dbReference type="ARBA" id="ARBA00004651"/>
    </source>
</evidence>
<evidence type="ECO:0000256" key="7">
    <source>
        <dbReference type="SAM" id="Phobius"/>
    </source>
</evidence>
<keyword evidence="6 7" id="KW-0472">Membrane</keyword>
<feature type="transmembrane region" description="Helical" evidence="7">
    <location>
        <begin position="309"/>
        <end position="327"/>
    </location>
</feature>
<gene>
    <name evidence="9" type="ORF">FHS41_003410</name>
</gene>
<evidence type="ECO:0000256" key="2">
    <source>
        <dbReference type="ARBA" id="ARBA00022448"/>
    </source>
</evidence>
<dbReference type="InterPro" id="IPR005828">
    <property type="entry name" value="MFS_sugar_transport-like"/>
</dbReference>
<name>A0A7W5F1T4_9ACTN</name>
<dbReference type="PROSITE" id="PS50850">
    <property type="entry name" value="MFS"/>
    <property type="match status" value="1"/>
</dbReference>
<accession>A0A7W5F1T4</accession>
<feature type="transmembrane region" description="Helical" evidence="7">
    <location>
        <begin position="270"/>
        <end position="297"/>
    </location>
</feature>
<dbReference type="InterPro" id="IPR020846">
    <property type="entry name" value="MFS_dom"/>
</dbReference>
<dbReference type="AlphaFoldDB" id="A0A7W5F1T4"/>